<keyword evidence="6" id="KW-0297">G-protein coupled receptor</keyword>
<keyword evidence="10" id="KW-1185">Reference proteome</keyword>
<feature type="transmembrane region" description="Helical" evidence="7">
    <location>
        <begin position="174"/>
        <end position="196"/>
    </location>
</feature>
<dbReference type="InterPro" id="IPR017452">
    <property type="entry name" value="GPCR_Rhodpsn_7TM"/>
</dbReference>
<feature type="transmembrane region" description="Helical" evidence="7">
    <location>
        <begin position="147"/>
        <end position="168"/>
    </location>
</feature>
<proteinExistence type="inferred from homology"/>
<keyword evidence="6" id="KW-0675">Receptor</keyword>
<dbReference type="SUPFAM" id="SSF81321">
    <property type="entry name" value="Family A G protein-coupled receptor-like"/>
    <property type="match status" value="1"/>
</dbReference>
<feature type="transmembrane region" description="Helical" evidence="7">
    <location>
        <begin position="63"/>
        <end position="87"/>
    </location>
</feature>
<dbReference type="GO" id="GO:0004930">
    <property type="term" value="F:G protein-coupled receptor activity"/>
    <property type="evidence" value="ECO:0007669"/>
    <property type="project" value="UniProtKB-KW"/>
</dbReference>
<keyword evidence="6" id="KW-0807">Transducer</keyword>
<keyword evidence="2" id="KW-1003">Cell membrane</keyword>
<protein>
    <recommendedName>
        <fullName evidence="8">G-protein coupled receptors family 1 profile domain-containing protein</fullName>
    </recommendedName>
</protein>
<dbReference type="PANTHER" id="PTHR22750">
    <property type="entry name" value="G-PROTEIN COUPLED RECEPTOR"/>
    <property type="match status" value="1"/>
</dbReference>
<evidence type="ECO:0000313" key="10">
    <source>
        <dbReference type="Proteomes" id="UP000001593"/>
    </source>
</evidence>
<dbReference type="PROSITE" id="PS50262">
    <property type="entry name" value="G_PROTEIN_RECEP_F1_2"/>
    <property type="match status" value="1"/>
</dbReference>
<dbReference type="PhylomeDB" id="A7SHH2"/>
<comment type="similarity">
    <text evidence="6">Belongs to the G-protein coupled receptor 1 family.</text>
</comment>
<gene>
    <name evidence="9" type="ORF">NEMVEDRAFT_v1g212348</name>
</gene>
<evidence type="ECO:0000256" key="5">
    <source>
        <dbReference type="ARBA" id="ARBA00023136"/>
    </source>
</evidence>
<sequence length="347" mass="39784">MFAYNYSCYYFTEWVQYGQLTYSQFAVVAFLNGITILPAIILNGLILVSIWRTPALHTPAMALVFNLAISDFFVGFLAQPVMMAWFAVELKATEMQSTYCYMSITMIVSSTFFSCSSFFVVTAIAVDRFLALYYHLRYPTIMTMRKAVAVSLVTWFASLFVIALRLTVGTKYRAVFSVFNSSLVATCELVVLFSYFKIYRILRKHQKQIHSANIGLELTLASPDSTEESISQTSLTQPQKSIRQYRKSIISSFYIYFAFILCYFPAICVLIYYSATDDHRVSAYFTKIAFCILVINSAINPGIYCWKMRELRNAVRQTLIRLRGITGLKTQRKFFPKRAVKAAWTMS</sequence>
<dbReference type="eggNOG" id="KOG3656">
    <property type="taxonomic scope" value="Eukaryota"/>
</dbReference>
<feature type="transmembrane region" description="Helical" evidence="7">
    <location>
        <begin position="25"/>
        <end position="51"/>
    </location>
</feature>
<feature type="domain" description="G-protein coupled receptors family 1 profile" evidence="8">
    <location>
        <begin position="42"/>
        <end position="304"/>
    </location>
</feature>
<keyword evidence="4 7" id="KW-1133">Transmembrane helix</keyword>
<dbReference type="Proteomes" id="UP000001593">
    <property type="component" value="Unassembled WGS sequence"/>
</dbReference>
<evidence type="ECO:0000256" key="3">
    <source>
        <dbReference type="ARBA" id="ARBA00022692"/>
    </source>
</evidence>
<evidence type="ECO:0000259" key="8">
    <source>
        <dbReference type="PROSITE" id="PS50262"/>
    </source>
</evidence>
<accession>A7SHH2</accession>
<dbReference type="HOGENOM" id="CLU_009579_14_1_1"/>
<evidence type="ECO:0000256" key="7">
    <source>
        <dbReference type="SAM" id="Phobius"/>
    </source>
</evidence>
<organism evidence="9 10">
    <name type="scientific">Nematostella vectensis</name>
    <name type="common">Starlet sea anemone</name>
    <dbReference type="NCBI Taxonomy" id="45351"/>
    <lineage>
        <taxon>Eukaryota</taxon>
        <taxon>Metazoa</taxon>
        <taxon>Cnidaria</taxon>
        <taxon>Anthozoa</taxon>
        <taxon>Hexacorallia</taxon>
        <taxon>Actiniaria</taxon>
        <taxon>Edwardsiidae</taxon>
        <taxon>Nematostella</taxon>
    </lineage>
</organism>
<dbReference type="PROSITE" id="PS00237">
    <property type="entry name" value="G_PROTEIN_RECEP_F1_1"/>
    <property type="match status" value="1"/>
</dbReference>
<feature type="transmembrane region" description="Helical" evidence="7">
    <location>
        <begin position="99"/>
        <end position="126"/>
    </location>
</feature>
<dbReference type="InParanoid" id="A7SHH2"/>
<name>A7SHH2_NEMVE</name>
<keyword evidence="3 6" id="KW-0812">Transmembrane</keyword>
<dbReference type="PRINTS" id="PR00237">
    <property type="entry name" value="GPCRRHODOPSN"/>
</dbReference>
<feature type="transmembrane region" description="Helical" evidence="7">
    <location>
        <begin position="281"/>
        <end position="306"/>
    </location>
</feature>
<evidence type="ECO:0000256" key="4">
    <source>
        <dbReference type="ARBA" id="ARBA00022989"/>
    </source>
</evidence>
<evidence type="ECO:0000313" key="9">
    <source>
        <dbReference type="EMBL" id="EDO36843.1"/>
    </source>
</evidence>
<dbReference type="EMBL" id="DS469660">
    <property type="protein sequence ID" value="EDO36843.1"/>
    <property type="molecule type" value="Genomic_DNA"/>
</dbReference>
<dbReference type="InterPro" id="IPR000276">
    <property type="entry name" value="GPCR_Rhodpsn"/>
</dbReference>
<evidence type="ECO:0000256" key="2">
    <source>
        <dbReference type="ARBA" id="ARBA00022475"/>
    </source>
</evidence>
<dbReference type="SMART" id="SM01381">
    <property type="entry name" value="7TM_GPCR_Srsx"/>
    <property type="match status" value="1"/>
</dbReference>
<dbReference type="Pfam" id="PF00001">
    <property type="entry name" value="7tm_1"/>
    <property type="match status" value="2"/>
</dbReference>
<dbReference type="GO" id="GO:0005886">
    <property type="term" value="C:plasma membrane"/>
    <property type="evidence" value="ECO:0007669"/>
    <property type="project" value="UniProtKB-SubCell"/>
</dbReference>
<dbReference type="CDD" id="cd00637">
    <property type="entry name" value="7tm_classA_rhodopsin-like"/>
    <property type="match status" value="1"/>
</dbReference>
<dbReference type="AlphaFoldDB" id="A7SHH2"/>
<reference evidence="9 10" key="1">
    <citation type="journal article" date="2007" name="Science">
        <title>Sea anemone genome reveals ancestral eumetazoan gene repertoire and genomic organization.</title>
        <authorList>
            <person name="Putnam N.H."/>
            <person name="Srivastava M."/>
            <person name="Hellsten U."/>
            <person name="Dirks B."/>
            <person name="Chapman J."/>
            <person name="Salamov A."/>
            <person name="Terry A."/>
            <person name="Shapiro H."/>
            <person name="Lindquist E."/>
            <person name="Kapitonov V.V."/>
            <person name="Jurka J."/>
            <person name="Genikhovich G."/>
            <person name="Grigoriev I.V."/>
            <person name="Lucas S.M."/>
            <person name="Steele R.E."/>
            <person name="Finnerty J.R."/>
            <person name="Technau U."/>
            <person name="Martindale M.Q."/>
            <person name="Rokhsar D.S."/>
        </authorList>
    </citation>
    <scope>NUCLEOTIDE SEQUENCE [LARGE SCALE GENOMIC DNA]</scope>
    <source>
        <strain evidence="10">CH2 X CH6</strain>
    </source>
</reference>
<evidence type="ECO:0000256" key="6">
    <source>
        <dbReference type="RuleBase" id="RU000688"/>
    </source>
</evidence>
<dbReference type="OMA" id="NSWIRCT"/>
<dbReference type="Gene3D" id="1.20.1070.10">
    <property type="entry name" value="Rhodopsin 7-helix transmembrane proteins"/>
    <property type="match status" value="1"/>
</dbReference>
<comment type="subcellular location">
    <subcellularLocation>
        <location evidence="1">Cell membrane</location>
        <topology evidence="1">Multi-pass membrane protein</topology>
    </subcellularLocation>
</comment>
<dbReference type="OrthoDB" id="9444602at2759"/>
<keyword evidence="5 7" id="KW-0472">Membrane</keyword>
<evidence type="ECO:0000256" key="1">
    <source>
        <dbReference type="ARBA" id="ARBA00004651"/>
    </source>
</evidence>
<feature type="transmembrane region" description="Helical" evidence="7">
    <location>
        <begin position="253"/>
        <end position="275"/>
    </location>
</feature>